<dbReference type="Pfam" id="PF00535">
    <property type="entry name" value="Glycos_transf_2"/>
    <property type="match status" value="1"/>
</dbReference>
<dbReference type="PANTHER" id="PTHR22916">
    <property type="entry name" value="GLYCOSYLTRANSFERASE"/>
    <property type="match status" value="1"/>
</dbReference>
<dbReference type="GO" id="GO:0016758">
    <property type="term" value="F:hexosyltransferase activity"/>
    <property type="evidence" value="ECO:0007669"/>
    <property type="project" value="UniProtKB-ARBA"/>
</dbReference>
<evidence type="ECO:0000256" key="2">
    <source>
        <dbReference type="ARBA" id="ARBA00022679"/>
    </source>
</evidence>
<proteinExistence type="predicted"/>
<accession>A0A5Y8YD97</accession>
<sequence length="350" mass="41518">MINKNIPLVSVIIPIYNVEKYLRECLDSVVNQTLREIEIILINDGSTDNCGKICDEYAAKDKRIIVIHKENAGLGAAYNSGLDIAKGEYCTMVESDDYVKIDMCEKLYRLACNQDCQVVKSDFIGFEDKEKERIFKNLPICYDQALYNKKTNLCLNPSIIINSWNMNQSSLYKMDFIKKYNIRANETKGASYQDIGLWFQILSLASSIYFCQDGFYFYRQDNENASVKSKDKIYCVCDEFEFLDKFFDKNLELKSRLQDVFYCFKFKIYSWNLKRIDDKYKLEFLYKFSQEFLPIYDKINKKYFTYNELSDLWSIIQDPKKAYSNNFFHRIRKGIIKIKYKLYKKVDNLI</sequence>
<dbReference type="PANTHER" id="PTHR22916:SF51">
    <property type="entry name" value="GLYCOSYLTRANSFERASE EPSH-RELATED"/>
    <property type="match status" value="1"/>
</dbReference>
<evidence type="ECO:0000259" key="3">
    <source>
        <dbReference type="Pfam" id="PF00535"/>
    </source>
</evidence>
<comment type="caution">
    <text evidence="4">The sequence shown here is derived from an EMBL/GenBank/DDBJ whole genome shotgun (WGS) entry which is preliminary data.</text>
</comment>
<dbReference type="SUPFAM" id="SSF53448">
    <property type="entry name" value="Nucleotide-diphospho-sugar transferases"/>
    <property type="match status" value="1"/>
</dbReference>
<organism evidence="4">
    <name type="scientific">Campylobacter jejuni</name>
    <dbReference type="NCBI Taxonomy" id="197"/>
    <lineage>
        <taxon>Bacteria</taxon>
        <taxon>Pseudomonadati</taxon>
        <taxon>Campylobacterota</taxon>
        <taxon>Epsilonproteobacteria</taxon>
        <taxon>Campylobacterales</taxon>
        <taxon>Campylobacteraceae</taxon>
        <taxon>Campylobacter</taxon>
    </lineage>
</organism>
<evidence type="ECO:0000313" key="4">
    <source>
        <dbReference type="EMBL" id="ECQ5996824.1"/>
    </source>
</evidence>
<protein>
    <submittedName>
        <fullName evidence="4">Glycosyltransferase</fullName>
    </submittedName>
</protein>
<feature type="domain" description="Glycosyltransferase 2-like" evidence="3">
    <location>
        <begin position="10"/>
        <end position="163"/>
    </location>
</feature>
<dbReference type="EMBL" id="AAKBXL010000015">
    <property type="protein sequence ID" value="ECQ5996824.1"/>
    <property type="molecule type" value="Genomic_DNA"/>
</dbReference>
<dbReference type="AlphaFoldDB" id="A0A5Y8YD97"/>
<keyword evidence="2 4" id="KW-0808">Transferase</keyword>
<gene>
    <name evidence="4" type="ORF">FZV72_07690</name>
</gene>
<dbReference type="Gene3D" id="3.90.550.10">
    <property type="entry name" value="Spore Coat Polysaccharide Biosynthesis Protein SpsA, Chain A"/>
    <property type="match status" value="1"/>
</dbReference>
<reference evidence="4" key="1">
    <citation type="submission" date="2019-08" db="EMBL/GenBank/DDBJ databases">
        <authorList>
            <person name="Ashton P.M."/>
            <person name="Dallman T."/>
            <person name="Nair S."/>
            <person name="De Pinna E."/>
            <person name="Peters T."/>
            <person name="Grant K."/>
        </authorList>
    </citation>
    <scope>NUCLEOTIDE SEQUENCE</scope>
    <source>
        <strain evidence="4">265260</strain>
    </source>
</reference>
<dbReference type="CDD" id="cd00761">
    <property type="entry name" value="Glyco_tranf_GTA_type"/>
    <property type="match status" value="1"/>
</dbReference>
<dbReference type="InterPro" id="IPR001173">
    <property type="entry name" value="Glyco_trans_2-like"/>
</dbReference>
<keyword evidence="1" id="KW-0328">Glycosyltransferase</keyword>
<evidence type="ECO:0000256" key="1">
    <source>
        <dbReference type="ARBA" id="ARBA00022676"/>
    </source>
</evidence>
<name>A0A5Y8YD97_CAMJU</name>
<dbReference type="InterPro" id="IPR029044">
    <property type="entry name" value="Nucleotide-diphossugar_trans"/>
</dbReference>